<dbReference type="RefSeq" id="WP_004128932.1">
    <property type="nucleotide sequence ID" value="NZ_FMAF01000063.1"/>
</dbReference>
<reference evidence="3 6" key="2">
    <citation type="submission" date="2020-08" db="EMBL/GenBank/DDBJ databases">
        <title>Genomic Encyclopedia of Type Strains, Phase IV (KMG-V): Genome sequencing to study the core and pangenomes of soil and plant-associated prokaryotes.</title>
        <authorList>
            <person name="Whitman W."/>
        </authorList>
    </citation>
    <scope>NUCLEOTIDE SEQUENCE [LARGE SCALE GENOMIC DNA]</scope>
    <source>
        <strain evidence="3 6">SEMIA 4060</strain>
    </source>
</reference>
<dbReference type="EMBL" id="FMAF01000063">
    <property type="protein sequence ID" value="SCB53154.1"/>
    <property type="molecule type" value="Genomic_DNA"/>
</dbReference>
<evidence type="ECO:0000256" key="1">
    <source>
        <dbReference type="ARBA" id="ARBA00034120"/>
    </source>
</evidence>
<organism evidence="4 5">
    <name type="scientific">Rhizobium lusitanum</name>
    <dbReference type="NCBI Taxonomy" id="293958"/>
    <lineage>
        <taxon>Bacteria</taxon>
        <taxon>Pseudomonadati</taxon>
        <taxon>Pseudomonadota</taxon>
        <taxon>Alphaproteobacteria</taxon>
        <taxon>Hyphomicrobiales</taxon>
        <taxon>Rhizobiaceae</taxon>
        <taxon>Rhizobium/Agrobacterium group</taxon>
        <taxon>Rhizobium</taxon>
    </lineage>
</organism>
<dbReference type="PROSITE" id="PS50878">
    <property type="entry name" value="RT_POL"/>
    <property type="match status" value="1"/>
</dbReference>
<dbReference type="Pfam" id="PF00078">
    <property type="entry name" value="RVT_1"/>
    <property type="match status" value="1"/>
</dbReference>
<dbReference type="InterPro" id="IPR000477">
    <property type="entry name" value="RT_dom"/>
</dbReference>
<accession>A0A1C3XMD4</accession>
<sequence>MTSADTTDKPFRIDKRLVYEAYKAVKSNGGAAGVDGQTIEQFEADLKGNLYKIWNGMSSGSYFPPPVRAVPIPKKTGGQRILGVPTVSDRIAQMVVKRLIEPELDQIFRPDSYGYRPGKSALDAVGITRQRCWKYDWVLEFDIKGLNDNLAHDLLLKAVHKHVKGQGALLYIERWLTAPLEQDGQRIGRIAVPRKGVWSVRFFQICSCTTHLISNRTYPDLPWCRYADDGLVHCRTEQEAEAVKAALQARLAECQLEMHPTKTKIGYCKDPKRRGTYPNVSFDFLGYCFRPRVVRNPQNGRLFCRFTPGVAPSALNHMRATIRDLKLRQKTHVSLADIAREINPLLRGWIAYYGRFTPSALDALRRYVNQTLCVWVRRKFKRYARSTQAGKFLQRLAQSRTKLFVHWQLGITGKFV</sequence>
<dbReference type="NCBIfam" id="TIGR04416">
    <property type="entry name" value="group_II_RT_mat"/>
    <property type="match status" value="1"/>
</dbReference>
<dbReference type="Pfam" id="PF08388">
    <property type="entry name" value="GIIM"/>
    <property type="match status" value="1"/>
</dbReference>
<evidence type="ECO:0000259" key="2">
    <source>
        <dbReference type="PROSITE" id="PS50878"/>
    </source>
</evidence>
<dbReference type="AlphaFoldDB" id="A0A1C3XMD4"/>
<dbReference type="PANTHER" id="PTHR34047">
    <property type="entry name" value="NUCLEAR INTRON MATURASE 1, MITOCHONDRIAL-RELATED"/>
    <property type="match status" value="1"/>
</dbReference>
<comment type="similarity">
    <text evidence="1">Belongs to the bacterial reverse transcriptase family.</text>
</comment>
<protein>
    <submittedName>
        <fullName evidence="4">Group II intron reverse transcriptase/maturase</fullName>
    </submittedName>
</protein>
<dbReference type="Proteomes" id="UP000199205">
    <property type="component" value="Unassembled WGS sequence"/>
</dbReference>
<dbReference type="OrthoDB" id="9793236at2"/>
<dbReference type="Proteomes" id="UP000565576">
    <property type="component" value="Unassembled WGS sequence"/>
</dbReference>
<proteinExistence type="inferred from homology"/>
<keyword evidence="4" id="KW-0695">RNA-directed DNA polymerase</keyword>
<evidence type="ECO:0000313" key="4">
    <source>
        <dbReference type="EMBL" id="SCB53154.1"/>
    </source>
</evidence>
<evidence type="ECO:0000313" key="6">
    <source>
        <dbReference type="Proteomes" id="UP000565576"/>
    </source>
</evidence>
<dbReference type="PANTHER" id="PTHR34047:SF3">
    <property type="entry name" value="BLR2052 PROTEIN"/>
    <property type="match status" value="1"/>
</dbReference>
<dbReference type="InterPro" id="IPR013597">
    <property type="entry name" value="Mat_intron_G2"/>
</dbReference>
<evidence type="ECO:0000313" key="3">
    <source>
        <dbReference type="EMBL" id="MBB6489537.1"/>
    </source>
</evidence>
<evidence type="ECO:0000313" key="5">
    <source>
        <dbReference type="Proteomes" id="UP000199205"/>
    </source>
</evidence>
<dbReference type="EMBL" id="JACHBG010000045">
    <property type="protein sequence ID" value="MBB6489537.1"/>
    <property type="molecule type" value="Genomic_DNA"/>
</dbReference>
<dbReference type="GO" id="GO:0003964">
    <property type="term" value="F:RNA-directed DNA polymerase activity"/>
    <property type="evidence" value="ECO:0007669"/>
    <property type="project" value="UniProtKB-KW"/>
</dbReference>
<dbReference type="InterPro" id="IPR030931">
    <property type="entry name" value="Group_II_RT_mat"/>
</dbReference>
<reference evidence="4 5" key="1">
    <citation type="submission" date="2016-08" db="EMBL/GenBank/DDBJ databases">
        <authorList>
            <person name="Seilhamer J.J."/>
        </authorList>
    </citation>
    <scope>NUCLEOTIDE SEQUENCE [LARGE SCALE GENOMIC DNA]</scope>
    <source>
        <strain evidence="4 5">P1-7</strain>
    </source>
</reference>
<dbReference type="InterPro" id="IPR051083">
    <property type="entry name" value="GrpII_Intron_Splice-Mob/Def"/>
</dbReference>
<name>A0A1C3XMD4_9HYPH</name>
<keyword evidence="4" id="KW-0808">Transferase</keyword>
<keyword evidence="4" id="KW-0548">Nucleotidyltransferase</keyword>
<gene>
    <name evidence="4" type="ORF">GA0061101_16310</name>
    <name evidence="3" type="ORF">GGD46_006866</name>
</gene>
<dbReference type="InterPro" id="IPR043502">
    <property type="entry name" value="DNA/RNA_pol_sf"/>
</dbReference>
<dbReference type="SUPFAM" id="SSF56672">
    <property type="entry name" value="DNA/RNA polymerases"/>
    <property type="match status" value="1"/>
</dbReference>
<feature type="domain" description="Reverse transcriptase" evidence="2">
    <location>
        <begin position="51"/>
        <end position="289"/>
    </location>
</feature>
<dbReference type="CDD" id="cd01651">
    <property type="entry name" value="RT_G2_intron"/>
    <property type="match status" value="1"/>
</dbReference>